<dbReference type="Proteomes" id="UP000826146">
    <property type="component" value="Chromosome"/>
</dbReference>
<gene>
    <name evidence="1" type="ORF">NHP190012_08390</name>
</gene>
<name>A0ABM7SH50_9HELI</name>
<proteinExistence type="predicted"/>
<protein>
    <submittedName>
        <fullName evidence="1">Uncharacterized protein</fullName>
    </submittedName>
</protein>
<dbReference type="EMBL" id="AP024819">
    <property type="protein sequence ID" value="BCZ19197.1"/>
    <property type="molecule type" value="Genomic_DNA"/>
</dbReference>
<evidence type="ECO:0000313" key="2">
    <source>
        <dbReference type="Proteomes" id="UP000826146"/>
    </source>
</evidence>
<sequence length="39" mass="4623">MQALDQHYNTLKEDDLELENVKILDAEILKDWKAGMYPM</sequence>
<keyword evidence="2" id="KW-1185">Reference proteome</keyword>
<reference evidence="1 2" key="1">
    <citation type="submission" date="2021-07" db="EMBL/GenBank/DDBJ databases">
        <title>Novel Helicobacter sp. Isolated from a cat.</title>
        <authorList>
            <person name="Rimbara E."/>
            <person name="Suzuki M."/>
        </authorList>
    </citation>
    <scope>NUCLEOTIDE SEQUENCE [LARGE SCALE GENOMIC DNA]</scope>
    <source>
        <strain evidence="2">NHP19-012</strain>
    </source>
</reference>
<accession>A0ABM7SH50</accession>
<evidence type="ECO:0000313" key="1">
    <source>
        <dbReference type="EMBL" id="BCZ19197.1"/>
    </source>
</evidence>
<organism evidence="1 2">
    <name type="scientific">Helicobacter gastrofelis</name>
    <dbReference type="NCBI Taxonomy" id="2849642"/>
    <lineage>
        <taxon>Bacteria</taxon>
        <taxon>Pseudomonadati</taxon>
        <taxon>Campylobacterota</taxon>
        <taxon>Epsilonproteobacteria</taxon>
        <taxon>Campylobacterales</taxon>
        <taxon>Helicobacteraceae</taxon>
        <taxon>Helicobacter</taxon>
    </lineage>
</organism>